<dbReference type="Proteomes" id="UP000574761">
    <property type="component" value="Unassembled WGS sequence"/>
</dbReference>
<dbReference type="CDD" id="cd05233">
    <property type="entry name" value="SDR_c"/>
    <property type="match status" value="1"/>
</dbReference>
<evidence type="ECO:0000256" key="1">
    <source>
        <dbReference type="ARBA" id="ARBA00006484"/>
    </source>
</evidence>
<keyword evidence="4" id="KW-1185">Reference proteome</keyword>
<comment type="caution">
    <text evidence="3">The sequence shown here is derived from an EMBL/GenBank/DDBJ whole genome shotgun (WGS) entry which is preliminary data.</text>
</comment>
<dbReference type="InterPro" id="IPR020904">
    <property type="entry name" value="Sc_DH/Rdtase_CS"/>
</dbReference>
<dbReference type="PANTHER" id="PTHR43639">
    <property type="entry name" value="OXIDOREDUCTASE, SHORT-CHAIN DEHYDROGENASE/REDUCTASE FAMILY (AFU_ORTHOLOGUE AFUA_5G02870)"/>
    <property type="match status" value="1"/>
</dbReference>
<dbReference type="EMBL" id="JACIEE010000005">
    <property type="protein sequence ID" value="MBB3977640.1"/>
    <property type="molecule type" value="Genomic_DNA"/>
</dbReference>
<gene>
    <name evidence="3" type="ORF">GGQ64_002846</name>
</gene>
<evidence type="ECO:0000256" key="2">
    <source>
        <dbReference type="ARBA" id="ARBA00023002"/>
    </source>
</evidence>
<keyword evidence="2" id="KW-0560">Oxidoreductase</keyword>
<dbReference type="FunFam" id="3.40.50.720:FF:000084">
    <property type="entry name" value="Short-chain dehydrogenase reductase"/>
    <property type="match status" value="1"/>
</dbReference>
<reference evidence="3 4" key="1">
    <citation type="submission" date="2020-08" db="EMBL/GenBank/DDBJ databases">
        <title>Genomic Encyclopedia of Type Strains, Phase IV (KMG-IV): sequencing the most valuable type-strain genomes for metagenomic binning, comparative biology and taxonomic classification.</title>
        <authorList>
            <person name="Goeker M."/>
        </authorList>
    </citation>
    <scope>NUCLEOTIDE SEQUENCE [LARGE SCALE GENOMIC DNA]</scope>
    <source>
        <strain evidence="3 4">DSM 100211</strain>
    </source>
</reference>
<dbReference type="InterPro" id="IPR002347">
    <property type="entry name" value="SDR_fam"/>
</dbReference>
<name>A0A7W6DBC6_9HYPH</name>
<dbReference type="RefSeq" id="WP_183805253.1">
    <property type="nucleotide sequence ID" value="NZ_JACIEE010000005.1"/>
</dbReference>
<dbReference type="PRINTS" id="PR00080">
    <property type="entry name" value="SDRFAMILY"/>
</dbReference>
<accession>A0A7W6DBC6</accession>
<organism evidence="3 4">
    <name type="scientific">Mycoplana azooxidifex</name>
    <dbReference type="NCBI Taxonomy" id="1636188"/>
    <lineage>
        <taxon>Bacteria</taxon>
        <taxon>Pseudomonadati</taxon>
        <taxon>Pseudomonadota</taxon>
        <taxon>Alphaproteobacteria</taxon>
        <taxon>Hyphomicrobiales</taxon>
        <taxon>Rhizobiaceae</taxon>
        <taxon>Mycoplana</taxon>
    </lineage>
</organism>
<dbReference type="InterPro" id="IPR036291">
    <property type="entry name" value="NAD(P)-bd_dom_sf"/>
</dbReference>
<evidence type="ECO:0000313" key="3">
    <source>
        <dbReference type="EMBL" id="MBB3977640.1"/>
    </source>
</evidence>
<protein>
    <submittedName>
        <fullName evidence="3">NAD(P)-dependent dehydrogenase (Short-subunit alcohol dehydrogenase family)</fullName>
    </submittedName>
</protein>
<comment type="similarity">
    <text evidence="1">Belongs to the short-chain dehydrogenases/reductases (SDR) family.</text>
</comment>
<evidence type="ECO:0000313" key="4">
    <source>
        <dbReference type="Proteomes" id="UP000574761"/>
    </source>
</evidence>
<dbReference type="PANTHER" id="PTHR43639:SF1">
    <property type="entry name" value="SHORT-CHAIN DEHYDROGENASE_REDUCTASE FAMILY PROTEIN"/>
    <property type="match status" value="1"/>
</dbReference>
<proteinExistence type="inferred from homology"/>
<dbReference type="SUPFAM" id="SSF51735">
    <property type="entry name" value="NAD(P)-binding Rossmann-fold domains"/>
    <property type="match status" value="1"/>
</dbReference>
<dbReference type="PROSITE" id="PS00061">
    <property type="entry name" value="ADH_SHORT"/>
    <property type="match status" value="1"/>
</dbReference>
<dbReference type="GO" id="GO:0016491">
    <property type="term" value="F:oxidoreductase activity"/>
    <property type="evidence" value="ECO:0007669"/>
    <property type="project" value="UniProtKB-KW"/>
</dbReference>
<sequence>MNMQLSPGKDMDAAASIAGKVILYTGAAGGLGVETTLSFLRAGAKVVAIDNDERKTQSLRDAVTREGLAGLTVRAIDLSDLSGLRAELDRVADEVGGFDVVINNAAIYPSKPFEDYSIEDFQMVQRVNVDAGIVCVQAALPHMRKQGWGRIVNIASVTFYGGWANLSPYVQSKGALVGLTRAWAREFGAYGITVNAVAPGAFPTDAEKIHPDPEGYTRFVLDHQAVKRRGSPADIAAALSFLISDAAGFITGQTLNVDGGWVMH</sequence>
<dbReference type="AlphaFoldDB" id="A0A7W6DBC6"/>
<dbReference type="Gene3D" id="3.40.50.720">
    <property type="entry name" value="NAD(P)-binding Rossmann-like Domain"/>
    <property type="match status" value="1"/>
</dbReference>
<dbReference type="PRINTS" id="PR00081">
    <property type="entry name" value="GDHRDH"/>
</dbReference>
<dbReference type="Pfam" id="PF13561">
    <property type="entry name" value="adh_short_C2"/>
    <property type="match status" value="1"/>
</dbReference>